<evidence type="ECO:0000313" key="1">
    <source>
        <dbReference type="EMBL" id="KAH7280966.1"/>
    </source>
</evidence>
<proteinExistence type="predicted"/>
<protein>
    <submittedName>
        <fullName evidence="1">Uncharacterized protein</fullName>
    </submittedName>
</protein>
<dbReference type="AlphaFoldDB" id="A0A8T2QBC3"/>
<organism evidence="1 2">
    <name type="scientific">Ceratopteris richardii</name>
    <name type="common">Triangle waterfern</name>
    <dbReference type="NCBI Taxonomy" id="49495"/>
    <lineage>
        <taxon>Eukaryota</taxon>
        <taxon>Viridiplantae</taxon>
        <taxon>Streptophyta</taxon>
        <taxon>Embryophyta</taxon>
        <taxon>Tracheophyta</taxon>
        <taxon>Polypodiopsida</taxon>
        <taxon>Polypodiidae</taxon>
        <taxon>Polypodiales</taxon>
        <taxon>Pteridineae</taxon>
        <taxon>Pteridaceae</taxon>
        <taxon>Parkerioideae</taxon>
        <taxon>Ceratopteris</taxon>
    </lineage>
</organism>
<reference evidence="1" key="1">
    <citation type="submission" date="2021-08" db="EMBL/GenBank/DDBJ databases">
        <title>WGS assembly of Ceratopteris richardii.</title>
        <authorList>
            <person name="Marchant D.B."/>
            <person name="Chen G."/>
            <person name="Jenkins J."/>
            <person name="Shu S."/>
            <person name="Leebens-Mack J."/>
            <person name="Grimwood J."/>
            <person name="Schmutz J."/>
            <person name="Soltis P."/>
            <person name="Soltis D."/>
            <person name="Chen Z.-H."/>
        </authorList>
    </citation>
    <scope>NUCLEOTIDE SEQUENCE</scope>
    <source>
        <strain evidence="1">Whitten #5841</strain>
        <tissue evidence="1">Leaf</tissue>
    </source>
</reference>
<keyword evidence="2" id="KW-1185">Reference proteome</keyword>
<evidence type="ECO:0000313" key="2">
    <source>
        <dbReference type="Proteomes" id="UP000825935"/>
    </source>
</evidence>
<dbReference type="EMBL" id="CM035441">
    <property type="protein sequence ID" value="KAH7280966.1"/>
    <property type="molecule type" value="Genomic_DNA"/>
</dbReference>
<dbReference type="Proteomes" id="UP000825935">
    <property type="component" value="Chromosome 36"/>
</dbReference>
<sequence>MFFIKHSLPSLIPRRAKIKEQNLCFRNETSSKMSTVKASVHVEEVTDSPKVV</sequence>
<accession>A0A8T2QBC3</accession>
<gene>
    <name evidence="1" type="ORF">KP509_36G022700</name>
</gene>
<comment type="caution">
    <text evidence="1">The sequence shown here is derived from an EMBL/GenBank/DDBJ whole genome shotgun (WGS) entry which is preliminary data.</text>
</comment>
<name>A0A8T2QBC3_CERRI</name>